<dbReference type="InterPro" id="IPR027417">
    <property type="entry name" value="P-loop_NTPase"/>
</dbReference>
<sequence>MALSPTPSTGSDVFVSFRGEEIRRVFVSHIYRSLEQKGIRTFKGETELNLEPSEIHLAAIRASKVAIVVVSKNYVSSPSVLRELEEILNYLRNGYLTVFPVYYGVDDSDVKRQAEEVCTDQVELSATAWRNALMELACISGEQSNNWHCLDREDDAELILKITNDIWDKLTSSRFRGLVGMDLRMRRLYELLCLDAKYDEVREIGIWGRASLGKRTLAKIVYQEISHSFDVSFQASGSLHMISPDDTAWLTDQRVLLVLVGVDIIEKLDILREYIKLFGPGSRVIVTCLDKKLLLACGVTLLYQVESLEFYEALELLNLHAFKDIAPLEGYEQFLARAIKIGNGYPSVIAAVGSELCAKPKEEWETILSRYEQSSDECTTGTERSSSDASVGSR</sequence>
<feature type="compositionally biased region" description="Polar residues" evidence="1">
    <location>
        <begin position="376"/>
        <end position="394"/>
    </location>
</feature>
<name>A0ABM0X5H2_CAMSA</name>
<reference evidence="4" key="2">
    <citation type="submission" date="2025-08" db="UniProtKB">
        <authorList>
            <consortium name="RefSeq"/>
        </authorList>
    </citation>
    <scope>IDENTIFICATION</scope>
    <source>
        <tissue evidence="4">Leaf</tissue>
    </source>
</reference>
<dbReference type="InterPro" id="IPR000157">
    <property type="entry name" value="TIR_dom"/>
</dbReference>
<dbReference type="Pfam" id="PF01582">
    <property type="entry name" value="TIR"/>
    <property type="match status" value="1"/>
</dbReference>
<proteinExistence type="predicted"/>
<organism evidence="3 4">
    <name type="scientific">Camelina sativa</name>
    <name type="common">False flax</name>
    <name type="synonym">Myagrum sativum</name>
    <dbReference type="NCBI Taxonomy" id="90675"/>
    <lineage>
        <taxon>Eukaryota</taxon>
        <taxon>Viridiplantae</taxon>
        <taxon>Streptophyta</taxon>
        <taxon>Embryophyta</taxon>
        <taxon>Tracheophyta</taxon>
        <taxon>Spermatophyta</taxon>
        <taxon>Magnoliopsida</taxon>
        <taxon>eudicotyledons</taxon>
        <taxon>Gunneridae</taxon>
        <taxon>Pentapetalae</taxon>
        <taxon>rosids</taxon>
        <taxon>malvids</taxon>
        <taxon>Brassicales</taxon>
        <taxon>Brassicaceae</taxon>
        <taxon>Camelineae</taxon>
        <taxon>Camelina</taxon>
    </lineage>
</organism>
<dbReference type="PANTHER" id="PTHR11017:SF573">
    <property type="entry name" value="ADP-RIBOSYL CYCLASE_CYCLIC ADP-RIBOSE HYDROLASE"/>
    <property type="match status" value="1"/>
</dbReference>
<dbReference type="GeneID" id="104759840"/>
<dbReference type="Proteomes" id="UP000694864">
    <property type="component" value="Chromosome 17"/>
</dbReference>
<dbReference type="SUPFAM" id="SSF52200">
    <property type="entry name" value="Toll/Interleukin receptor TIR domain"/>
    <property type="match status" value="1"/>
</dbReference>
<dbReference type="Gene3D" id="3.40.50.10140">
    <property type="entry name" value="Toll/interleukin-1 receptor homology (TIR) domain"/>
    <property type="match status" value="1"/>
</dbReference>
<dbReference type="PROSITE" id="PS50104">
    <property type="entry name" value="TIR"/>
    <property type="match status" value="1"/>
</dbReference>
<evidence type="ECO:0000313" key="4">
    <source>
        <dbReference type="RefSeq" id="XP_010481021.1"/>
    </source>
</evidence>
<evidence type="ECO:0000259" key="2">
    <source>
        <dbReference type="PROSITE" id="PS50104"/>
    </source>
</evidence>
<evidence type="ECO:0000256" key="1">
    <source>
        <dbReference type="SAM" id="MobiDB-lite"/>
    </source>
</evidence>
<keyword evidence="3" id="KW-1185">Reference proteome</keyword>
<dbReference type="RefSeq" id="XP_010481021.1">
    <property type="nucleotide sequence ID" value="XM_010482719.1"/>
</dbReference>
<dbReference type="InterPro" id="IPR035897">
    <property type="entry name" value="Toll_tir_struct_dom_sf"/>
</dbReference>
<dbReference type="SMART" id="SM00255">
    <property type="entry name" value="TIR"/>
    <property type="match status" value="1"/>
</dbReference>
<accession>A0ABM0X5H2</accession>
<gene>
    <name evidence="4" type="primary">LOC104759840</name>
</gene>
<evidence type="ECO:0000313" key="3">
    <source>
        <dbReference type="Proteomes" id="UP000694864"/>
    </source>
</evidence>
<feature type="domain" description="TIR" evidence="2">
    <location>
        <begin position="9"/>
        <end position="170"/>
    </location>
</feature>
<dbReference type="PANTHER" id="PTHR11017">
    <property type="entry name" value="LEUCINE-RICH REPEAT-CONTAINING PROTEIN"/>
    <property type="match status" value="1"/>
</dbReference>
<protein>
    <submittedName>
        <fullName evidence="4">Disease resistance protein TAO1-like</fullName>
    </submittedName>
</protein>
<feature type="region of interest" description="Disordered" evidence="1">
    <location>
        <begin position="374"/>
        <end position="394"/>
    </location>
</feature>
<dbReference type="SUPFAM" id="SSF52540">
    <property type="entry name" value="P-loop containing nucleoside triphosphate hydrolases"/>
    <property type="match status" value="1"/>
</dbReference>
<reference evidence="3" key="1">
    <citation type="journal article" date="2014" name="Nat. Commun.">
        <title>The emerging biofuel crop Camelina sativa retains a highly undifferentiated hexaploid genome structure.</title>
        <authorList>
            <person name="Kagale S."/>
            <person name="Koh C."/>
            <person name="Nixon J."/>
            <person name="Bollina V."/>
            <person name="Clarke W.E."/>
            <person name="Tuteja R."/>
            <person name="Spillane C."/>
            <person name="Robinson S.J."/>
            <person name="Links M.G."/>
            <person name="Clarke C."/>
            <person name="Higgins E.E."/>
            <person name="Huebert T."/>
            <person name="Sharpe A.G."/>
            <person name="Parkin I.A."/>
        </authorList>
    </citation>
    <scope>NUCLEOTIDE SEQUENCE [LARGE SCALE GENOMIC DNA]</scope>
    <source>
        <strain evidence="3">cv. DH55</strain>
    </source>
</reference>
<dbReference type="InterPro" id="IPR044974">
    <property type="entry name" value="Disease_R_plants"/>
</dbReference>